<evidence type="ECO:0000313" key="3">
    <source>
        <dbReference type="Proteomes" id="UP000321635"/>
    </source>
</evidence>
<comment type="caution">
    <text evidence="2">The sequence shown here is derived from an EMBL/GenBank/DDBJ whole genome shotgun (WGS) entry which is preliminary data.</text>
</comment>
<keyword evidence="1" id="KW-1133">Transmembrane helix</keyword>
<protein>
    <submittedName>
        <fullName evidence="2">Uncharacterized protein</fullName>
    </submittedName>
</protein>
<dbReference type="Proteomes" id="UP000321635">
    <property type="component" value="Unassembled WGS sequence"/>
</dbReference>
<keyword evidence="3" id="KW-1185">Reference proteome</keyword>
<sequence length="69" mass="7498">MEHSAYQTPGDTLATQARSSWQIGKTGGVTRSTPERIRRKAAHLFATFAMGAWLLLAVVPFVVVLVEIG</sequence>
<evidence type="ECO:0000256" key="1">
    <source>
        <dbReference type="SAM" id="Phobius"/>
    </source>
</evidence>
<dbReference type="EMBL" id="BJYF01000023">
    <property type="protein sequence ID" value="GEN61020.1"/>
    <property type="molecule type" value="Genomic_DNA"/>
</dbReference>
<reference evidence="2 3" key="1">
    <citation type="submission" date="2019-07" db="EMBL/GenBank/DDBJ databases">
        <title>Whole genome shotgun sequence of Acetobacter nitrogenifigens NBRC 105050.</title>
        <authorList>
            <person name="Hosoyama A."/>
            <person name="Uohara A."/>
            <person name="Ohji S."/>
            <person name="Ichikawa N."/>
        </authorList>
    </citation>
    <scope>NUCLEOTIDE SEQUENCE [LARGE SCALE GENOMIC DNA]</scope>
    <source>
        <strain evidence="2 3">NBRC 105050</strain>
    </source>
</reference>
<evidence type="ECO:0000313" key="2">
    <source>
        <dbReference type="EMBL" id="GEN61020.1"/>
    </source>
</evidence>
<proteinExistence type="predicted"/>
<accession>A0A511XDJ1</accession>
<name>A0A511XDJ1_9PROT</name>
<keyword evidence="1" id="KW-0812">Transmembrane</keyword>
<gene>
    <name evidence="2" type="ORF">ANI02nite_29040</name>
</gene>
<keyword evidence="1" id="KW-0472">Membrane</keyword>
<dbReference type="AlphaFoldDB" id="A0A511XDJ1"/>
<feature type="transmembrane region" description="Helical" evidence="1">
    <location>
        <begin position="41"/>
        <end position="66"/>
    </location>
</feature>
<organism evidence="2 3">
    <name type="scientific">Acetobacter nitrogenifigens DSM 23921 = NBRC 105050</name>
    <dbReference type="NCBI Taxonomy" id="1120919"/>
    <lineage>
        <taxon>Bacteria</taxon>
        <taxon>Pseudomonadati</taxon>
        <taxon>Pseudomonadota</taxon>
        <taxon>Alphaproteobacteria</taxon>
        <taxon>Acetobacterales</taxon>
        <taxon>Acetobacteraceae</taxon>
        <taxon>Acetobacter</taxon>
    </lineage>
</organism>
<dbReference type="RefSeq" id="WP_154660385.1">
    <property type="nucleotide sequence ID" value="NZ_BAPG01000114.1"/>
</dbReference>